<dbReference type="PRINTS" id="PR01069">
    <property type="entry name" value="ACCCTRFRASEA"/>
</dbReference>
<keyword evidence="5 10" id="KW-0276">Fatty acid metabolism</keyword>
<evidence type="ECO:0000256" key="7">
    <source>
        <dbReference type="ARBA" id="ARBA00023098"/>
    </source>
</evidence>
<dbReference type="InterPro" id="IPR011763">
    <property type="entry name" value="COA_CT_C"/>
</dbReference>
<keyword evidence="3 10" id="KW-0808">Transferase</keyword>
<evidence type="ECO:0000256" key="4">
    <source>
        <dbReference type="ARBA" id="ARBA00022741"/>
    </source>
</evidence>
<dbReference type="KEGG" id="lmq:LMM7_1659"/>
<dbReference type="RefSeq" id="WP_012581258.1">
    <property type="nucleotide sequence ID" value="NC_017537.1"/>
</dbReference>
<keyword evidence="6 10" id="KW-0067">ATP-binding</keyword>
<dbReference type="InterPro" id="IPR029045">
    <property type="entry name" value="ClpP/crotonase-like_dom_sf"/>
</dbReference>
<evidence type="ECO:0000256" key="9">
    <source>
        <dbReference type="ARBA" id="ARBA00049152"/>
    </source>
</evidence>
<protein>
    <recommendedName>
        <fullName evidence="10">Acetyl-coenzyme A carboxylase carboxyl transferase subunit alpha</fullName>
        <shortName evidence="10">ACCase subunit alpha</shortName>
        <shortName evidence="10">Acetyl-CoA carboxylase carboxyltransferase subunit alpha</shortName>
        <ecNumber evidence="10">2.1.3.15</ecNumber>
    </recommendedName>
</protein>
<gene>
    <name evidence="10 12" type="primary">accA</name>
    <name evidence="12" type="ordered locus">LMM7_1659</name>
</gene>
<dbReference type="Proteomes" id="UP000000486">
    <property type="component" value="Chromosome"/>
</dbReference>
<comment type="subunit">
    <text evidence="10">Acetyl-CoA carboxylase is a heterohexamer composed of biotin carboxyl carrier protein (AccB), biotin carboxylase (AccC) and two subunits each of ACCase subunit alpha (AccA) and ACCase subunit beta (AccD).</text>
</comment>
<comment type="pathway">
    <text evidence="1 10">Lipid metabolism; malonyl-CoA biosynthesis; malonyl-CoA from acetyl-CoA: step 1/1.</text>
</comment>
<keyword evidence="10" id="KW-0963">Cytoplasm</keyword>
<name>A0A0E0UWF6_LISMM</name>
<comment type="function">
    <text evidence="10">Component of the acetyl coenzyme A carboxylase (ACC) complex. First, biotin carboxylase catalyzes the carboxylation of biotin on its carrier protein (BCCP) and then the CO(2) group is transferred by the carboxyltransferase to acetyl-CoA to form malonyl-CoA.</text>
</comment>
<dbReference type="GO" id="GO:2001295">
    <property type="term" value="P:malonyl-CoA biosynthetic process"/>
    <property type="evidence" value="ECO:0007669"/>
    <property type="project" value="UniProtKB-UniRule"/>
</dbReference>
<dbReference type="HAMAP" id="MF_00823">
    <property type="entry name" value="AcetylCoA_CT_alpha"/>
    <property type="match status" value="1"/>
</dbReference>
<evidence type="ECO:0000256" key="2">
    <source>
        <dbReference type="ARBA" id="ARBA00022516"/>
    </source>
</evidence>
<comment type="catalytic activity">
    <reaction evidence="9 10">
        <text>N(6)-carboxybiotinyl-L-lysyl-[protein] + acetyl-CoA = N(6)-biotinyl-L-lysyl-[protein] + malonyl-CoA</text>
        <dbReference type="Rhea" id="RHEA:54728"/>
        <dbReference type="Rhea" id="RHEA-COMP:10505"/>
        <dbReference type="Rhea" id="RHEA-COMP:10506"/>
        <dbReference type="ChEBI" id="CHEBI:57288"/>
        <dbReference type="ChEBI" id="CHEBI:57384"/>
        <dbReference type="ChEBI" id="CHEBI:83144"/>
        <dbReference type="ChEBI" id="CHEBI:83145"/>
        <dbReference type="EC" id="2.1.3.15"/>
    </reaction>
</comment>
<sequence length="318" mass="35226">MANEMEFEKPILELKSKIADLKEYNETSDVDLTNEIEKLEKRLGKLESSIYSNMTAWDKFQVARHPERPTTLDYISLLFEDFMELHGDRAFGDDAAIVGGIATFKGVPVTVIGHQRGKDTKDNLHRNFGMPHPEGFRKALRLMKQADKFGRPIICFIDTKGAYPGRAAEERGQSEAIARNLYEMSDMKVPIISIVIGEGGSGGALALGVGNQIFMLENAVFSVISPEGAAAILWKDASQAKKAAESMRITAGDLFELGITDGIIPEVKGGAHRDLNAQAEEINKTITKSLHALMAFSEEQLIEQRYEKFKKIGVYDTL</sequence>
<evidence type="ECO:0000256" key="6">
    <source>
        <dbReference type="ARBA" id="ARBA00022840"/>
    </source>
</evidence>
<dbReference type="PANTHER" id="PTHR42853:SF3">
    <property type="entry name" value="ACETYL-COENZYME A CARBOXYLASE CARBOXYL TRANSFERASE SUBUNIT ALPHA, CHLOROPLASTIC"/>
    <property type="match status" value="1"/>
</dbReference>
<dbReference type="Gene3D" id="3.90.226.10">
    <property type="entry name" value="2-enoyl-CoA Hydratase, Chain A, domain 1"/>
    <property type="match status" value="1"/>
</dbReference>
<dbReference type="SUPFAM" id="SSF52096">
    <property type="entry name" value="ClpP/crotonase"/>
    <property type="match status" value="1"/>
</dbReference>
<dbReference type="EMBL" id="CP002816">
    <property type="protein sequence ID" value="AEH92664.1"/>
    <property type="molecule type" value="Genomic_DNA"/>
</dbReference>
<evidence type="ECO:0000256" key="8">
    <source>
        <dbReference type="ARBA" id="ARBA00023160"/>
    </source>
</evidence>
<evidence type="ECO:0000256" key="10">
    <source>
        <dbReference type="HAMAP-Rule" id="MF_00823"/>
    </source>
</evidence>
<dbReference type="HOGENOM" id="CLU_015486_0_2_9"/>
<feature type="domain" description="CoA carboxyltransferase C-terminal" evidence="11">
    <location>
        <begin position="31"/>
        <end position="292"/>
    </location>
</feature>
<dbReference type="NCBIfam" id="NF004344">
    <property type="entry name" value="PRK05724.1"/>
    <property type="match status" value="1"/>
</dbReference>
<dbReference type="GO" id="GO:0016743">
    <property type="term" value="F:carboxyl- or carbamoyltransferase activity"/>
    <property type="evidence" value="ECO:0007669"/>
    <property type="project" value="UniProtKB-UniRule"/>
</dbReference>
<dbReference type="PATRIC" id="fig|1030009.3.peg.1647"/>
<dbReference type="GO" id="GO:0006633">
    <property type="term" value="P:fatty acid biosynthetic process"/>
    <property type="evidence" value="ECO:0007669"/>
    <property type="project" value="UniProtKB-KW"/>
</dbReference>
<keyword evidence="8 10" id="KW-0275">Fatty acid biosynthesis</keyword>
<dbReference type="AlphaFoldDB" id="A0A0E0UWF6"/>
<dbReference type="GO" id="GO:0003989">
    <property type="term" value="F:acetyl-CoA carboxylase activity"/>
    <property type="evidence" value="ECO:0007669"/>
    <property type="project" value="InterPro"/>
</dbReference>
<evidence type="ECO:0000256" key="1">
    <source>
        <dbReference type="ARBA" id="ARBA00004956"/>
    </source>
</evidence>
<comment type="subcellular location">
    <subcellularLocation>
        <location evidence="10">Cytoplasm</location>
    </subcellularLocation>
</comment>
<evidence type="ECO:0000313" key="12">
    <source>
        <dbReference type="EMBL" id="AEH92664.1"/>
    </source>
</evidence>
<proteinExistence type="inferred from homology"/>
<dbReference type="EC" id="2.1.3.15" evidence="10"/>
<reference evidence="12 13" key="1">
    <citation type="journal article" date="2011" name="J. Bacteriol.">
        <title>Genome sequence of the nonpathogenic Listeria monocytogenes serovar 4a strain M7.</title>
        <authorList>
            <person name="Chen J."/>
            <person name="Xia Y."/>
            <person name="Cheng C."/>
            <person name="Fang C."/>
            <person name="Shan Y."/>
            <person name="Jin G."/>
            <person name="Fang W."/>
        </authorList>
    </citation>
    <scope>NUCLEOTIDE SEQUENCE [LARGE SCALE GENOMIC DNA]</scope>
    <source>
        <strain evidence="12 13">M7</strain>
    </source>
</reference>
<dbReference type="GO" id="GO:0009317">
    <property type="term" value="C:acetyl-CoA carboxylase complex"/>
    <property type="evidence" value="ECO:0007669"/>
    <property type="project" value="InterPro"/>
</dbReference>
<dbReference type="PANTHER" id="PTHR42853">
    <property type="entry name" value="ACETYL-COENZYME A CARBOXYLASE CARBOXYL TRANSFERASE SUBUNIT ALPHA"/>
    <property type="match status" value="1"/>
</dbReference>
<evidence type="ECO:0000259" key="11">
    <source>
        <dbReference type="PROSITE" id="PS50989"/>
    </source>
</evidence>
<dbReference type="PROSITE" id="PS50989">
    <property type="entry name" value="COA_CT_CTER"/>
    <property type="match status" value="1"/>
</dbReference>
<keyword evidence="7 10" id="KW-0443">Lipid metabolism</keyword>
<accession>A0A0E0UWF6</accession>
<keyword evidence="4 10" id="KW-0547">Nucleotide-binding</keyword>
<dbReference type="NCBIfam" id="NF041504">
    <property type="entry name" value="AccA_sub"/>
    <property type="match status" value="1"/>
</dbReference>
<dbReference type="NCBIfam" id="TIGR00513">
    <property type="entry name" value="accA"/>
    <property type="match status" value="1"/>
</dbReference>
<dbReference type="Pfam" id="PF03255">
    <property type="entry name" value="ACCA"/>
    <property type="match status" value="1"/>
</dbReference>
<evidence type="ECO:0000256" key="5">
    <source>
        <dbReference type="ARBA" id="ARBA00022832"/>
    </source>
</evidence>
<organism evidence="12 13">
    <name type="scientific">Listeria monocytogenes serotype 4a (strain M7)</name>
    <dbReference type="NCBI Taxonomy" id="1030009"/>
    <lineage>
        <taxon>Bacteria</taxon>
        <taxon>Bacillati</taxon>
        <taxon>Bacillota</taxon>
        <taxon>Bacilli</taxon>
        <taxon>Bacillales</taxon>
        <taxon>Listeriaceae</taxon>
        <taxon>Listeria</taxon>
    </lineage>
</organism>
<keyword evidence="2 10" id="KW-0444">Lipid biosynthesis</keyword>
<evidence type="ECO:0000256" key="3">
    <source>
        <dbReference type="ARBA" id="ARBA00022679"/>
    </source>
</evidence>
<dbReference type="GO" id="GO:0005524">
    <property type="term" value="F:ATP binding"/>
    <property type="evidence" value="ECO:0007669"/>
    <property type="project" value="UniProtKB-KW"/>
</dbReference>
<evidence type="ECO:0000313" key="13">
    <source>
        <dbReference type="Proteomes" id="UP000000486"/>
    </source>
</evidence>
<comment type="similarity">
    <text evidence="10">Belongs to the AccA family.</text>
</comment>
<dbReference type="InterPro" id="IPR001095">
    <property type="entry name" value="Acetyl_CoA_COase_a_su"/>
</dbReference>
<dbReference type="UniPathway" id="UPA00655">
    <property type="reaction ID" value="UER00711"/>
</dbReference>
<dbReference type="SMR" id="A0A0E0UWF6"/>